<keyword evidence="1 6" id="KW-0004">4Fe-4S</keyword>
<dbReference type="PROSITE" id="PS00198">
    <property type="entry name" value="4FE4S_FER_1"/>
    <property type="match status" value="2"/>
</dbReference>
<comment type="caution">
    <text evidence="9">The sequence shown here is derived from an EMBL/GenBank/DDBJ whole genome shotgun (WGS) entry which is preliminary data.</text>
</comment>
<dbReference type="GO" id="GO:0046872">
    <property type="term" value="F:metal ion binding"/>
    <property type="evidence" value="ECO:0007669"/>
    <property type="project" value="UniProtKB-UniRule"/>
</dbReference>
<evidence type="ECO:0000256" key="7">
    <source>
        <dbReference type="SAM" id="MobiDB-lite"/>
    </source>
</evidence>
<dbReference type="PIRSF" id="PIRSF000139">
    <property type="entry name" value="Glc_ox_4Fe-4S"/>
    <property type="match status" value="1"/>
</dbReference>
<dbReference type="Pfam" id="PF13183">
    <property type="entry name" value="Fer4_8"/>
    <property type="match status" value="1"/>
</dbReference>
<feature type="region of interest" description="Disordered" evidence="7">
    <location>
        <begin position="1"/>
        <end position="21"/>
    </location>
</feature>
<evidence type="ECO:0000259" key="8">
    <source>
        <dbReference type="PROSITE" id="PS51379"/>
    </source>
</evidence>
<dbReference type="GO" id="GO:0019154">
    <property type="term" value="F:glycolate dehydrogenase activity"/>
    <property type="evidence" value="ECO:0007669"/>
    <property type="project" value="UniProtKB-EC"/>
</dbReference>
<dbReference type="InterPro" id="IPR017896">
    <property type="entry name" value="4Fe4S_Fe-S-bd"/>
</dbReference>
<dbReference type="SUPFAM" id="SSF54862">
    <property type="entry name" value="4Fe-4S ferredoxins"/>
    <property type="match status" value="1"/>
</dbReference>
<evidence type="ECO:0000256" key="2">
    <source>
        <dbReference type="ARBA" id="ARBA00022723"/>
    </source>
</evidence>
<sequence length="449" mass="49789">MIVTEDYDSRSSESQINPQGKGLLRREHANMLSCVRCGLCLTSCPTYVLSGHEAESPRGRVAMARALVEDKARLTPDLIEHEQNCLVCDACTAVCPAGVDMDPIQVALRSAVEPHLRDRRSRRERALRWLAFRKIFADMRFFRLLVRALRLYQSSGLQWMARRSGMLRLLGLAEAEALLPPDLPDGFVIPQGQRYPAGERSRGRAVSLFVGCITSTALAGIDWSTIRVCRRAGWTVSATGGQGCCGALNAHGGDLEGMKAMAKRNIEAFEKEGGVPVVVNSAGCGAMLKHYGYHFRDDPEWAERAQAFSARVRDLVEIVRPQDLRFYRPLELVVTYQDPCHLAHAQKIRREPRELLRAIPGLELREMGESDLCCGSAGVYNLTNPKQARQLRQRKLENASLTGADVLVTANPGCYIQLQAKNGGMRVKHIVELLDEATAPDDAQEKVRA</sequence>
<evidence type="ECO:0000256" key="1">
    <source>
        <dbReference type="ARBA" id="ARBA00022485"/>
    </source>
</evidence>
<comment type="catalytic activity">
    <reaction evidence="6">
        <text>(R)-lactate + A = pyruvate + AH2</text>
        <dbReference type="Rhea" id="RHEA:15089"/>
        <dbReference type="ChEBI" id="CHEBI:13193"/>
        <dbReference type="ChEBI" id="CHEBI:15361"/>
        <dbReference type="ChEBI" id="CHEBI:16004"/>
        <dbReference type="ChEBI" id="CHEBI:17499"/>
    </reaction>
</comment>
<keyword evidence="3" id="KW-0677">Repeat</keyword>
<evidence type="ECO:0000313" key="10">
    <source>
        <dbReference type="Proteomes" id="UP000295244"/>
    </source>
</evidence>
<dbReference type="PANTHER" id="PTHR32479">
    <property type="entry name" value="GLYCOLATE OXIDASE IRON-SULFUR SUBUNIT"/>
    <property type="match status" value="1"/>
</dbReference>
<dbReference type="Gene3D" id="1.10.1060.10">
    <property type="entry name" value="Alpha-helical ferredoxin"/>
    <property type="match status" value="1"/>
</dbReference>
<gene>
    <name evidence="9" type="ORF">E0L93_02580</name>
</gene>
<organism evidence="9 10">
    <name type="scientific">Rubrobacter taiwanensis</name>
    <dbReference type="NCBI Taxonomy" id="185139"/>
    <lineage>
        <taxon>Bacteria</taxon>
        <taxon>Bacillati</taxon>
        <taxon>Actinomycetota</taxon>
        <taxon>Rubrobacteria</taxon>
        <taxon>Rubrobacterales</taxon>
        <taxon>Rubrobacteraceae</taxon>
        <taxon>Rubrobacter</taxon>
    </lineage>
</organism>
<comment type="function">
    <text evidence="6">Component of a complex that catalyzes the oxidation of glycolate to glyoxylate.</text>
</comment>
<dbReference type="EC" id="1.1.99.14" evidence="6"/>
<dbReference type="AlphaFoldDB" id="A0A4R1BQA7"/>
<keyword evidence="2 6" id="KW-0479">Metal-binding</keyword>
<protein>
    <recommendedName>
        <fullName evidence="6">Glycolate oxidase iron-sulfur subunit</fullName>
        <ecNumber evidence="6">1.1.99.14</ecNumber>
    </recommendedName>
</protein>
<dbReference type="GO" id="GO:0051539">
    <property type="term" value="F:4 iron, 4 sulfur cluster binding"/>
    <property type="evidence" value="ECO:0007669"/>
    <property type="project" value="UniProtKB-UniRule"/>
</dbReference>
<dbReference type="InterPro" id="IPR009051">
    <property type="entry name" value="Helical_ferredxn"/>
</dbReference>
<comment type="catalytic activity">
    <reaction evidence="6">
        <text>glycolate + A = glyoxylate + AH2</text>
        <dbReference type="Rhea" id="RHEA:21264"/>
        <dbReference type="ChEBI" id="CHEBI:13193"/>
        <dbReference type="ChEBI" id="CHEBI:17499"/>
        <dbReference type="ChEBI" id="CHEBI:29805"/>
        <dbReference type="ChEBI" id="CHEBI:36655"/>
        <dbReference type="EC" id="1.1.99.14"/>
    </reaction>
</comment>
<evidence type="ECO:0000313" key="9">
    <source>
        <dbReference type="EMBL" id="TCJ19860.1"/>
    </source>
</evidence>
<name>A0A4R1BQA7_9ACTN</name>
<dbReference type="EMBL" id="SKBU01000006">
    <property type="protein sequence ID" value="TCJ19860.1"/>
    <property type="molecule type" value="Genomic_DNA"/>
</dbReference>
<keyword evidence="6" id="KW-0813">Transport</keyword>
<feature type="domain" description="4Fe-4S ferredoxin-type" evidence="8">
    <location>
        <begin position="75"/>
        <end position="104"/>
    </location>
</feature>
<dbReference type="InterPro" id="IPR004017">
    <property type="entry name" value="Cys_rich_dom"/>
</dbReference>
<keyword evidence="5 6" id="KW-0411">Iron-sulfur</keyword>
<dbReference type="OrthoDB" id="9770306at2"/>
<evidence type="ECO:0000256" key="6">
    <source>
        <dbReference type="PIRNR" id="PIRNR000139"/>
    </source>
</evidence>
<keyword evidence="4 6" id="KW-0408">Iron</keyword>
<dbReference type="Pfam" id="PF02754">
    <property type="entry name" value="CCG"/>
    <property type="match status" value="2"/>
</dbReference>
<proteinExistence type="predicted"/>
<accession>A0A4R1BQA7</accession>
<dbReference type="InterPro" id="IPR017900">
    <property type="entry name" value="4Fe4S_Fe_S_CS"/>
</dbReference>
<dbReference type="InterPro" id="IPR012257">
    <property type="entry name" value="Glc_ox_4Fe-4S"/>
</dbReference>
<keyword evidence="6" id="KW-0249">Electron transport</keyword>
<evidence type="ECO:0000256" key="5">
    <source>
        <dbReference type="ARBA" id="ARBA00023014"/>
    </source>
</evidence>
<dbReference type="PANTHER" id="PTHR32479:SF17">
    <property type="entry name" value="GLYCOLATE OXIDASE IRON-SULFUR SUBUNIT"/>
    <property type="match status" value="1"/>
</dbReference>
<comment type="cofactor">
    <cofactor evidence="6">
        <name>[4Fe-4S] cluster</name>
        <dbReference type="ChEBI" id="CHEBI:49883"/>
    </cofactor>
    <text evidence="6">Binds 2 [4Fe-4S] clusters.</text>
</comment>
<dbReference type="PROSITE" id="PS51379">
    <property type="entry name" value="4FE4S_FER_2"/>
    <property type="match status" value="2"/>
</dbReference>
<evidence type="ECO:0000256" key="3">
    <source>
        <dbReference type="ARBA" id="ARBA00022737"/>
    </source>
</evidence>
<evidence type="ECO:0000256" key="4">
    <source>
        <dbReference type="ARBA" id="ARBA00023004"/>
    </source>
</evidence>
<feature type="domain" description="4Fe-4S ferredoxin-type" evidence="8">
    <location>
        <begin position="25"/>
        <end position="54"/>
    </location>
</feature>
<reference evidence="9 10" key="1">
    <citation type="submission" date="2019-03" db="EMBL/GenBank/DDBJ databases">
        <title>Whole genome sequence of a novel Rubrobacter taiwanensis strain, isolated from Yellowstone National Park.</title>
        <authorList>
            <person name="Freed S."/>
            <person name="Ramaley R.F."/>
            <person name="Kyndt J.A."/>
        </authorList>
    </citation>
    <scope>NUCLEOTIDE SEQUENCE [LARGE SCALE GENOMIC DNA]</scope>
    <source>
        <strain evidence="9 10">Yellowstone</strain>
    </source>
</reference>
<keyword evidence="10" id="KW-1185">Reference proteome</keyword>
<dbReference type="Proteomes" id="UP000295244">
    <property type="component" value="Unassembled WGS sequence"/>
</dbReference>